<accession>A0A418AWJ4</accession>
<dbReference type="Proteomes" id="UP000285060">
    <property type="component" value="Unassembled WGS sequence"/>
</dbReference>
<sequence>MPPTRQEAVRLAYDSIGRRSNNRFSIESLTALGQFDQHPLALRGITPAAELAREFAIGLAKAVSTLTVRVVIHWWHRREFDQLAQESVTFDVFKVGPSRASIHRPWQASWKLIINWHAMWQAYYLTVSHATPRDDDFLSMIQCVWSVDELKIVPQMPLFGGYKEALCRKLDEKTHGYDLLVSRNMTTLTERTCLAMFYCVR</sequence>
<gene>
    <name evidence="1" type="ORF">DYB32_004789</name>
</gene>
<name>A0A418AWJ4_9STRA</name>
<dbReference type="VEuPathDB" id="FungiDB:H310_07250"/>
<dbReference type="Gene3D" id="1.10.238.10">
    <property type="entry name" value="EF-hand"/>
    <property type="match status" value="1"/>
</dbReference>
<reference evidence="1 2" key="1">
    <citation type="submission" date="2018-08" db="EMBL/GenBank/DDBJ databases">
        <title>Aphanomyces genome sequencing and annotation.</title>
        <authorList>
            <person name="Minardi D."/>
            <person name="Oidtmann B."/>
            <person name="Van Der Giezen M."/>
            <person name="Studholme D.J."/>
        </authorList>
    </citation>
    <scope>NUCLEOTIDE SEQUENCE [LARGE SCALE GENOMIC DNA]</scope>
    <source>
        <strain evidence="1 2">NJM0002</strain>
    </source>
</reference>
<protein>
    <submittedName>
        <fullName evidence="1">Uncharacterized protein</fullName>
    </submittedName>
</protein>
<evidence type="ECO:0000313" key="2">
    <source>
        <dbReference type="Proteomes" id="UP000285060"/>
    </source>
</evidence>
<dbReference type="AlphaFoldDB" id="A0A418AWJ4"/>
<evidence type="ECO:0000313" key="1">
    <source>
        <dbReference type="EMBL" id="RHY29869.1"/>
    </source>
</evidence>
<organism evidence="1 2">
    <name type="scientific">Aphanomyces invadans</name>
    <dbReference type="NCBI Taxonomy" id="157072"/>
    <lineage>
        <taxon>Eukaryota</taxon>
        <taxon>Sar</taxon>
        <taxon>Stramenopiles</taxon>
        <taxon>Oomycota</taxon>
        <taxon>Saprolegniomycetes</taxon>
        <taxon>Saprolegniales</taxon>
        <taxon>Verrucalvaceae</taxon>
        <taxon>Aphanomyces</taxon>
    </lineage>
</organism>
<comment type="caution">
    <text evidence="1">The sequence shown here is derived from an EMBL/GenBank/DDBJ whole genome shotgun (WGS) entry which is preliminary data.</text>
</comment>
<proteinExistence type="predicted"/>
<dbReference type="EMBL" id="QUSY01000384">
    <property type="protein sequence ID" value="RHY29869.1"/>
    <property type="molecule type" value="Genomic_DNA"/>
</dbReference>
<keyword evidence="2" id="KW-1185">Reference proteome</keyword>